<gene>
    <name evidence="8" type="ORF">SEMRO_15_G011080.1</name>
</gene>
<dbReference type="PANTHER" id="PTHR11730:SF60">
    <property type="entry name" value="RH50, ISOFORM D"/>
    <property type="match status" value="1"/>
</dbReference>
<dbReference type="PROSITE" id="PS51257">
    <property type="entry name" value="PROKAR_LIPOPROTEIN"/>
    <property type="match status" value="1"/>
</dbReference>
<dbReference type="Pfam" id="PF00909">
    <property type="entry name" value="Ammonium_transp"/>
    <property type="match status" value="1"/>
</dbReference>
<feature type="transmembrane region" description="Helical" evidence="6">
    <location>
        <begin position="138"/>
        <end position="161"/>
    </location>
</feature>
<dbReference type="PRINTS" id="PR00342">
    <property type="entry name" value="RHESUSRHD"/>
</dbReference>
<feature type="transmembrane region" description="Helical" evidence="6">
    <location>
        <begin position="268"/>
        <end position="287"/>
    </location>
</feature>
<dbReference type="GO" id="GO:0005886">
    <property type="term" value="C:plasma membrane"/>
    <property type="evidence" value="ECO:0007669"/>
    <property type="project" value="InterPro"/>
</dbReference>
<keyword evidence="4 6" id="KW-1133">Transmembrane helix</keyword>
<evidence type="ECO:0000256" key="1">
    <source>
        <dbReference type="ARBA" id="ARBA00004141"/>
    </source>
</evidence>
<feature type="transmembrane region" description="Helical" evidence="6">
    <location>
        <begin position="331"/>
        <end position="349"/>
    </location>
</feature>
<organism evidence="8 9">
    <name type="scientific">Seminavis robusta</name>
    <dbReference type="NCBI Taxonomy" id="568900"/>
    <lineage>
        <taxon>Eukaryota</taxon>
        <taxon>Sar</taxon>
        <taxon>Stramenopiles</taxon>
        <taxon>Ochrophyta</taxon>
        <taxon>Bacillariophyta</taxon>
        <taxon>Bacillariophyceae</taxon>
        <taxon>Bacillariophycidae</taxon>
        <taxon>Naviculales</taxon>
        <taxon>Naviculaceae</taxon>
        <taxon>Seminavis</taxon>
    </lineage>
</organism>
<evidence type="ECO:0000313" key="8">
    <source>
        <dbReference type="EMBL" id="CAB9497154.1"/>
    </source>
</evidence>
<accession>A0A9N8D6S4</accession>
<feature type="transmembrane region" description="Helical" evidence="6">
    <location>
        <begin position="200"/>
        <end position="218"/>
    </location>
</feature>
<dbReference type="GO" id="GO:0008519">
    <property type="term" value="F:ammonium channel activity"/>
    <property type="evidence" value="ECO:0007669"/>
    <property type="project" value="InterPro"/>
</dbReference>
<dbReference type="PANTHER" id="PTHR11730">
    <property type="entry name" value="AMMONIUM TRANSPORTER"/>
    <property type="match status" value="1"/>
</dbReference>
<dbReference type="InterPro" id="IPR029020">
    <property type="entry name" value="Ammonium/urea_transptr"/>
</dbReference>
<dbReference type="SUPFAM" id="SSF111352">
    <property type="entry name" value="Ammonium transporter"/>
    <property type="match status" value="1"/>
</dbReference>
<feature type="transmembrane region" description="Helical" evidence="6">
    <location>
        <begin position="108"/>
        <end position="131"/>
    </location>
</feature>
<evidence type="ECO:0000256" key="2">
    <source>
        <dbReference type="ARBA" id="ARBA00011036"/>
    </source>
</evidence>
<evidence type="ECO:0000259" key="7">
    <source>
        <dbReference type="Pfam" id="PF00909"/>
    </source>
</evidence>
<dbReference type="Gene3D" id="1.10.3430.10">
    <property type="entry name" value="Ammonium transporter AmtB like domains"/>
    <property type="match status" value="1"/>
</dbReference>
<feature type="transmembrane region" description="Helical" evidence="6">
    <location>
        <begin position="70"/>
        <end position="88"/>
    </location>
</feature>
<dbReference type="InterPro" id="IPR024041">
    <property type="entry name" value="NH4_transpt_AmtB-like_dom"/>
</dbReference>
<comment type="subcellular location">
    <subcellularLocation>
        <location evidence="1">Membrane</location>
        <topology evidence="1">Multi-pass membrane protein</topology>
    </subcellularLocation>
</comment>
<protein>
    <submittedName>
        <fullName evidence="8">Ammonium transporter Rh type</fullName>
    </submittedName>
</protein>
<name>A0A9N8D6S4_9STRA</name>
<feature type="transmembrane region" description="Helical" evidence="6">
    <location>
        <begin position="44"/>
        <end position="63"/>
    </location>
</feature>
<proteinExistence type="inferred from homology"/>
<comment type="caution">
    <text evidence="8">The sequence shown here is derived from an EMBL/GenBank/DDBJ whole genome shotgun (WGS) entry which is preliminary data.</text>
</comment>
<feature type="transmembrane region" description="Helical" evidence="6">
    <location>
        <begin position="369"/>
        <end position="389"/>
    </location>
</feature>
<keyword evidence="9" id="KW-1185">Reference proteome</keyword>
<dbReference type="Proteomes" id="UP001153069">
    <property type="component" value="Unassembled WGS sequence"/>
</dbReference>
<feature type="transmembrane region" description="Helical" evidence="6">
    <location>
        <begin position="167"/>
        <end position="188"/>
    </location>
</feature>
<evidence type="ECO:0000256" key="4">
    <source>
        <dbReference type="ARBA" id="ARBA00022989"/>
    </source>
</evidence>
<feature type="transmembrane region" description="Helical" evidence="6">
    <location>
        <begin position="293"/>
        <end position="311"/>
    </location>
</feature>
<evidence type="ECO:0000313" key="9">
    <source>
        <dbReference type="Proteomes" id="UP001153069"/>
    </source>
</evidence>
<dbReference type="OrthoDB" id="38982at2759"/>
<evidence type="ECO:0000256" key="6">
    <source>
        <dbReference type="SAM" id="Phobius"/>
    </source>
</evidence>
<dbReference type="AlphaFoldDB" id="A0A9N8D6S4"/>
<dbReference type="EMBL" id="CAICTM010000015">
    <property type="protein sequence ID" value="CAB9497154.1"/>
    <property type="molecule type" value="Genomic_DNA"/>
</dbReference>
<dbReference type="InterPro" id="IPR002229">
    <property type="entry name" value="RhesusRHD"/>
</dbReference>
<feature type="domain" description="Ammonium transporter AmtB-like" evidence="7">
    <location>
        <begin position="44"/>
        <end position="392"/>
    </location>
</feature>
<comment type="similarity">
    <text evidence="2">Belongs to the ammonium transporter (TC 2.A.49) family. Rh subfamily.</text>
</comment>
<keyword evidence="5 6" id="KW-0472">Membrane</keyword>
<feature type="transmembrane region" description="Helical" evidence="6">
    <location>
        <begin position="238"/>
        <end position="256"/>
    </location>
</feature>
<keyword evidence="3 6" id="KW-0812">Transmembrane</keyword>
<dbReference type="GO" id="GO:0097272">
    <property type="term" value="P:ammonium homeostasis"/>
    <property type="evidence" value="ECO:0007669"/>
    <property type="project" value="TreeGrafter"/>
</dbReference>
<evidence type="ECO:0000256" key="3">
    <source>
        <dbReference type="ARBA" id="ARBA00022692"/>
    </source>
</evidence>
<evidence type="ECO:0000256" key="5">
    <source>
        <dbReference type="ARBA" id="ARBA00023136"/>
    </source>
</evidence>
<sequence length="445" mass="47773">MLMQNERLPWILGCLQVLLLALIFGCTTYQDDIASGYSLGEYAIFRDILVMLLIGFGFLMSFLHKYGLGAVGFTLMLTALSMQLNILVELLCRYMNEPSHVEFPHPIHLTTLVDAEFAAATLLISFGAIIGRASPLQLIVMTLMQSFFYALNKVVIVLGAWKAEDVGGTITIHMMGAYFGMGVSRVLGEPKGRSKVNADSSAVSDVMGLIGTTILWVYWPSFVGATETANPATEHLCIMHTVLALLGSTVATFCFSSRWTQGNKFDPVHVANATLAGGVAIGASARLEMTPGGALLLGILAGGLSTFGYAYGTPFCEDYLKMFDTCGVHNLHGLPSVLGGLASAIFVAIDDDAEFLHNDGIPQPVRQILAVLTTIALAVSSGFLTGIAMKFATLGEASFVEEYNDAMWWEGCYMQAMPQDELDLSAKSKASISPIVIVAEEEADA</sequence>
<reference evidence="8" key="1">
    <citation type="submission" date="2020-06" db="EMBL/GenBank/DDBJ databases">
        <authorList>
            <consortium name="Plant Systems Biology data submission"/>
        </authorList>
    </citation>
    <scope>NUCLEOTIDE SEQUENCE</scope>
    <source>
        <strain evidence="8">D6</strain>
    </source>
</reference>